<sequence>MVPVSALYLPRRSQLADVHPPPPTATPPTAHISGRAARNAAVARRPTPLRPKCVGVVGLMASLPTASQYRLLINSVLLTMPAALGHLARRPTPSTYSVTRAISHLPHHRARKDIAALQPEEWRGAAQQAALKKARIPHSQ</sequence>
<accession>A0A811QYN5</accession>
<dbReference type="EMBL" id="CAJGYO010000012">
    <property type="protein sequence ID" value="CAD6263814.1"/>
    <property type="molecule type" value="Genomic_DNA"/>
</dbReference>
<dbReference type="Proteomes" id="UP000604825">
    <property type="component" value="Unassembled WGS sequence"/>
</dbReference>
<dbReference type="AlphaFoldDB" id="A0A811QYN5"/>
<feature type="region of interest" description="Disordered" evidence="1">
    <location>
        <begin position="13"/>
        <end position="34"/>
    </location>
</feature>
<keyword evidence="3" id="KW-1185">Reference proteome</keyword>
<evidence type="ECO:0000313" key="2">
    <source>
        <dbReference type="EMBL" id="CAD6263814.1"/>
    </source>
</evidence>
<reference evidence="2" key="1">
    <citation type="submission" date="2020-10" db="EMBL/GenBank/DDBJ databases">
        <authorList>
            <person name="Han B."/>
            <person name="Lu T."/>
            <person name="Zhao Q."/>
            <person name="Huang X."/>
            <person name="Zhao Y."/>
        </authorList>
    </citation>
    <scope>NUCLEOTIDE SEQUENCE</scope>
</reference>
<protein>
    <submittedName>
        <fullName evidence="2">Uncharacterized protein</fullName>
    </submittedName>
</protein>
<gene>
    <name evidence="2" type="ORF">NCGR_LOCUS47119</name>
</gene>
<name>A0A811QYN5_9POAL</name>
<comment type="caution">
    <text evidence="2">The sequence shown here is derived from an EMBL/GenBank/DDBJ whole genome shotgun (WGS) entry which is preliminary data.</text>
</comment>
<organism evidence="2 3">
    <name type="scientific">Miscanthus lutarioriparius</name>
    <dbReference type="NCBI Taxonomy" id="422564"/>
    <lineage>
        <taxon>Eukaryota</taxon>
        <taxon>Viridiplantae</taxon>
        <taxon>Streptophyta</taxon>
        <taxon>Embryophyta</taxon>
        <taxon>Tracheophyta</taxon>
        <taxon>Spermatophyta</taxon>
        <taxon>Magnoliopsida</taxon>
        <taxon>Liliopsida</taxon>
        <taxon>Poales</taxon>
        <taxon>Poaceae</taxon>
        <taxon>PACMAD clade</taxon>
        <taxon>Panicoideae</taxon>
        <taxon>Andropogonodae</taxon>
        <taxon>Andropogoneae</taxon>
        <taxon>Saccharinae</taxon>
        <taxon>Miscanthus</taxon>
    </lineage>
</organism>
<proteinExistence type="predicted"/>
<evidence type="ECO:0000313" key="3">
    <source>
        <dbReference type="Proteomes" id="UP000604825"/>
    </source>
</evidence>
<evidence type="ECO:0000256" key="1">
    <source>
        <dbReference type="SAM" id="MobiDB-lite"/>
    </source>
</evidence>